<protein>
    <submittedName>
        <fullName evidence="2">Uncharacterized protein</fullName>
    </submittedName>
</protein>
<keyword evidence="1" id="KW-0472">Membrane</keyword>
<keyword evidence="1" id="KW-0812">Transmembrane</keyword>
<keyword evidence="1" id="KW-1133">Transmembrane helix</keyword>
<reference evidence="2 3" key="1">
    <citation type="submission" date="2022-04" db="EMBL/GenBank/DDBJ databases">
        <authorList>
            <person name="Huq M.A."/>
        </authorList>
    </citation>
    <scope>NUCLEOTIDE SEQUENCE [LARGE SCALE GENOMIC DNA]</scope>
    <source>
        <strain evidence="2 3">MAH-33</strain>
    </source>
</reference>
<sequence length="161" mass="16947">MMGALFSRIWPHLLAIAAIVGVVWYLDHRGYQRAVTDARLERAEAAAAFNILLRRSEGRLSAIVTSNDRALADKVAALRAYHSTILQPSFEKEIANDPLLARANARLSDGLLGQLNAARTGSACARRADGGIECTLPAAVTDLGSAGGDTGAGQPGGRPDL</sequence>
<evidence type="ECO:0000313" key="2">
    <source>
        <dbReference type="EMBL" id="MCK0533391.1"/>
    </source>
</evidence>
<keyword evidence="3" id="KW-1185">Reference proteome</keyword>
<evidence type="ECO:0000256" key="1">
    <source>
        <dbReference type="SAM" id="Phobius"/>
    </source>
</evidence>
<dbReference type="Proteomes" id="UP001203512">
    <property type="component" value="Unassembled WGS sequence"/>
</dbReference>
<evidence type="ECO:0000313" key="3">
    <source>
        <dbReference type="Proteomes" id="UP001203512"/>
    </source>
</evidence>
<comment type="caution">
    <text evidence="2">The sequence shown here is derived from an EMBL/GenBank/DDBJ whole genome shotgun (WGS) entry which is preliminary data.</text>
</comment>
<accession>A0ABT0E1Y4</accession>
<gene>
    <name evidence="2" type="ORF">MU848_17515</name>
</gene>
<organism evidence="2 3">
    <name type="scientific">Sphingobium agri</name>
    <dbReference type="NCBI Taxonomy" id="2933566"/>
    <lineage>
        <taxon>Bacteria</taxon>
        <taxon>Pseudomonadati</taxon>
        <taxon>Pseudomonadota</taxon>
        <taxon>Alphaproteobacteria</taxon>
        <taxon>Sphingomonadales</taxon>
        <taxon>Sphingomonadaceae</taxon>
        <taxon>Sphingobium</taxon>
    </lineage>
</organism>
<proteinExistence type="predicted"/>
<name>A0ABT0E1Y4_9SPHN</name>
<dbReference type="EMBL" id="JALKHS010000021">
    <property type="protein sequence ID" value="MCK0533391.1"/>
    <property type="molecule type" value="Genomic_DNA"/>
</dbReference>
<feature type="transmembrane region" description="Helical" evidence="1">
    <location>
        <begin position="6"/>
        <end position="26"/>
    </location>
</feature>